<dbReference type="STRING" id="195883.A0A482XLY1"/>
<dbReference type="OrthoDB" id="46836at2759"/>
<evidence type="ECO:0000313" key="3">
    <source>
        <dbReference type="Proteomes" id="UP000291343"/>
    </source>
</evidence>
<dbReference type="GO" id="GO:0005615">
    <property type="term" value="C:extracellular space"/>
    <property type="evidence" value="ECO:0007669"/>
    <property type="project" value="TreeGrafter"/>
</dbReference>
<accession>A0A482XLY1</accession>
<feature type="domain" description="CREG-like beta-barrel" evidence="1">
    <location>
        <begin position="63"/>
        <end position="232"/>
    </location>
</feature>
<dbReference type="GO" id="GO:0005737">
    <property type="term" value="C:cytoplasm"/>
    <property type="evidence" value="ECO:0007669"/>
    <property type="project" value="UniProtKB-ARBA"/>
</dbReference>
<gene>
    <name evidence="2" type="ORF">LSTR_LSTR002580</name>
</gene>
<dbReference type="InterPro" id="IPR055343">
    <property type="entry name" value="CREG_beta-barrel"/>
</dbReference>
<protein>
    <recommendedName>
        <fullName evidence="1">CREG-like beta-barrel domain-containing protein</fullName>
    </recommendedName>
</protein>
<dbReference type="EMBL" id="QKKF02005739">
    <property type="protein sequence ID" value="RZF46717.1"/>
    <property type="molecule type" value="Genomic_DNA"/>
</dbReference>
<dbReference type="PANTHER" id="PTHR13343:SF17">
    <property type="entry name" value="CELLULAR REPRESSOR OF E1A-STIMULATED GENES, ISOFORM A"/>
    <property type="match status" value="1"/>
</dbReference>
<dbReference type="Gene3D" id="2.30.110.10">
    <property type="entry name" value="Electron Transport, Fmn-binding Protein, Chain A"/>
    <property type="match status" value="1"/>
</dbReference>
<dbReference type="PANTHER" id="PTHR13343">
    <property type="entry name" value="CREG1 PROTEIN"/>
    <property type="match status" value="1"/>
</dbReference>
<keyword evidence="3" id="KW-1185">Reference proteome</keyword>
<name>A0A482XLY1_LAOST</name>
<dbReference type="SUPFAM" id="SSF50475">
    <property type="entry name" value="FMN-binding split barrel"/>
    <property type="match status" value="1"/>
</dbReference>
<evidence type="ECO:0000259" key="1">
    <source>
        <dbReference type="Pfam" id="PF13883"/>
    </source>
</evidence>
<dbReference type="InterPro" id="IPR012349">
    <property type="entry name" value="Split_barrel_FMN-bd"/>
</dbReference>
<dbReference type="AlphaFoldDB" id="A0A482XLY1"/>
<dbReference type="SMR" id="A0A482XLY1"/>
<sequence>MKTGRVYTLQFISIRRQSTVPTSHKGELTMLYLLSFVLLACAGVQANTPFIVSSVDNEIPPPPPVDKAAQYARYIVRNSDWCSLSHVSHQNDVTKGYPMSRVFSFSDGPLSNSTGVPYLYTTFMDRGTRDLKTDVRSTITISLDQGTFCDDRKLDAEDPRCSQVILTGDFEFLEKGSDEWVWGQNALFVKHPAMKTWPESHNWIVGKLNIKFIELVDNVGGSKYPTVQEYFKASSEHPSAYLNKIPLTV</sequence>
<dbReference type="Proteomes" id="UP000291343">
    <property type="component" value="Unassembled WGS sequence"/>
</dbReference>
<comment type="caution">
    <text evidence="2">The sequence shown here is derived from an EMBL/GenBank/DDBJ whole genome shotgun (WGS) entry which is preliminary data.</text>
</comment>
<organism evidence="2 3">
    <name type="scientific">Laodelphax striatellus</name>
    <name type="common">Small brown planthopper</name>
    <name type="synonym">Delphax striatella</name>
    <dbReference type="NCBI Taxonomy" id="195883"/>
    <lineage>
        <taxon>Eukaryota</taxon>
        <taxon>Metazoa</taxon>
        <taxon>Ecdysozoa</taxon>
        <taxon>Arthropoda</taxon>
        <taxon>Hexapoda</taxon>
        <taxon>Insecta</taxon>
        <taxon>Pterygota</taxon>
        <taxon>Neoptera</taxon>
        <taxon>Paraneoptera</taxon>
        <taxon>Hemiptera</taxon>
        <taxon>Auchenorrhyncha</taxon>
        <taxon>Fulgoroidea</taxon>
        <taxon>Delphacidae</taxon>
        <taxon>Criomorphinae</taxon>
        <taxon>Laodelphax</taxon>
    </lineage>
</organism>
<reference evidence="2 3" key="1">
    <citation type="journal article" date="2017" name="Gigascience">
        <title>Genome sequence of the small brown planthopper, Laodelphax striatellus.</title>
        <authorList>
            <person name="Zhu J."/>
            <person name="Jiang F."/>
            <person name="Wang X."/>
            <person name="Yang P."/>
            <person name="Bao Y."/>
            <person name="Zhao W."/>
            <person name="Wang W."/>
            <person name="Lu H."/>
            <person name="Wang Q."/>
            <person name="Cui N."/>
            <person name="Li J."/>
            <person name="Chen X."/>
            <person name="Luo L."/>
            <person name="Yu J."/>
            <person name="Kang L."/>
            <person name="Cui F."/>
        </authorList>
    </citation>
    <scope>NUCLEOTIDE SEQUENCE [LARGE SCALE GENOMIC DNA]</scope>
    <source>
        <strain evidence="2">Lst14</strain>
    </source>
</reference>
<evidence type="ECO:0000313" key="2">
    <source>
        <dbReference type="EMBL" id="RZF46717.1"/>
    </source>
</evidence>
<proteinExistence type="predicted"/>
<dbReference type="Pfam" id="PF13883">
    <property type="entry name" value="CREG_beta-barrel"/>
    <property type="match status" value="1"/>
</dbReference>
<dbReference type="InParanoid" id="A0A482XLY1"/>